<dbReference type="InterPro" id="IPR006015">
    <property type="entry name" value="Universal_stress_UspA"/>
</dbReference>
<dbReference type="GeneID" id="14376949"/>
<dbReference type="OrthoDB" id="105697at2157"/>
<dbReference type="Proteomes" id="UP000010846">
    <property type="component" value="Chromosome"/>
</dbReference>
<proteinExistence type="inferred from homology"/>
<evidence type="ECO:0000313" key="3">
    <source>
        <dbReference type="EMBL" id="AGB17023.1"/>
    </source>
</evidence>
<dbReference type="InterPro" id="IPR014729">
    <property type="entry name" value="Rossmann-like_a/b/a_fold"/>
</dbReference>
<protein>
    <submittedName>
        <fullName evidence="3">Universal stress protein UspA-like protein</fullName>
    </submittedName>
</protein>
<name>L0IDW3_HALRX</name>
<dbReference type="Pfam" id="PF00582">
    <property type="entry name" value="Usp"/>
    <property type="match status" value="1"/>
</dbReference>
<dbReference type="SUPFAM" id="SSF52402">
    <property type="entry name" value="Adenine nucleotide alpha hydrolases-like"/>
    <property type="match status" value="1"/>
</dbReference>
<dbReference type="InterPro" id="IPR006016">
    <property type="entry name" value="UspA"/>
</dbReference>
<organism evidence="3 4">
    <name type="scientific">Halovivax ruber (strain DSM 18193 / JCM 13892 / XH-70)</name>
    <dbReference type="NCBI Taxonomy" id="797302"/>
    <lineage>
        <taxon>Archaea</taxon>
        <taxon>Methanobacteriati</taxon>
        <taxon>Methanobacteriota</taxon>
        <taxon>Stenosarchaea group</taxon>
        <taxon>Halobacteria</taxon>
        <taxon>Halobacteriales</taxon>
        <taxon>Natrialbaceae</taxon>
        <taxon>Halovivax</taxon>
    </lineage>
</organism>
<gene>
    <name evidence="3" type="ordered locus">Halru_2441</name>
</gene>
<feature type="domain" description="UspA" evidence="2">
    <location>
        <begin position="1"/>
        <end position="137"/>
    </location>
</feature>
<evidence type="ECO:0000313" key="4">
    <source>
        <dbReference type="Proteomes" id="UP000010846"/>
    </source>
</evidence>
<reference evidence="3" key="1">
    <citation type="submission" date="2011-09" db="EMBL/GenBank/DDBJ databases">
        <title>Complete sequence of Halovivax ruber XH-70.</title>
        <authorList>
            <consortium name="US DOE Joint Genome Institute"/>
            <person name="Lucas S."/>
            <person name="Han J."/>
            <person name="Lapidus A."/>
            <person name="Cheng J.-F."/>
            <person name="Goodwin L."/>
            <person name="Pitluck S."/>
            <person name="Peters L."/>
            <person name="Mikhailova N."/>
            <person name="Davenport K."/>
            <person name="Detter J.C."/>
            <person name="Han C."/>
            <person name="Tapia R."/>
            <person name="Land M."/>
            <person name="Hauser L."/>
            <person name="Kyrpides N."/>
            <person name="Ivanova N."/>
            <person name="Pagani I."/>
            <person name="Sproer C."/>
            <person name="Anderson I."/>
            <person name="Woyke T."/>
        </authorList>
    </citation>
    <scope>NUCLEOTIDE SEQUENCE</scope>
    <source>
        <strain evidence="3">XH-70</strain>
    </source>
</reference>
<evidence type="ECO:0000259" key="2">
    <source>
        <dbReference type="Pfam" id="PF00582"/>
    </source>
</evidence>
<dbReference type="CDD" id="cd00293">
    <property type="entry name" value="USP-like"/>
    <property type="match status" value="1"/>
</dbReference>
<comment type="similarity">
    <text evidence="1">Belongs to the universal stress protein A family.</text>
</comment>
<dbReference type="AlphaFoldDB" id="L0IDW3"/>
<dbReference type="Gene3D" id="3.40.50.620">
    <property type="entry name" value="HUPs"/>
    <property type="match status" value="1"/>
</dbReference>
<dbReference type="PRINTS" id="PR01438">
    <property type="entry name" value="UNVRSLSTRESS"/>
</dbReference>
<dbReference type="KEGG" id="hru:Halru_2441"/>
<dbReference type="PANTHER" id="PTHR46268:SF6">
    <property type="entry name" value="UNIVERSAL STRESS PROTEIN UP12"/>
    <property type="match status" value="1"/>
</dbReference>
<evidence type="ECO:0000256" key="1">
    <source>
        <dbReference type="ARBA" id="ARBA00008791"/>
    </source>
</evidence>
<dbReference type="eggNOG" id="arCOG02053">
    <property type="taxonomic scope" value="Archaea"/>
</dbReference>
<dbReference type="RefSeq" id="WP_015301626.1">
    <property type="nucleotide sequence ID" value="NC_019964.1"/>
</dbReference>
<accession>L0IDW3</accession>
<dbReference type="HOGENOM" id="CLU_049301_11_0_2"/>
<dbReference type="PANTHER" id="PTHR46268">
    <property type="entry name" value="STRESS RESPONSE PROTEIN NHAX"/>
    <property type="match status" value="1"/>
</dbReference>
<dbReference type="EMBL" id="CP003050">
    <property type="protein sequence ID" value="AGB17023.1"/>
    <property type="molecule type" value="Genomic_DNA"/>
</dbReference>
<keyword evidence="4" id="KW-1185">Reference proteome</keyword>
<dbReference type="STRING" id="797302.Halru_2441"/>
<sequence>MYDAILAATDGSDGAAAALEHAIALGETTGATVHVVTVVESTDNPMKFGTAEVDELNRAAEEIVDEIVDAYDGEGVDITGDVRRGRPSEALRAYAEEADVDLIVVGERGAGGVAGALLGSTADRLSRTATVPVTVVPVEAE</sequence>